<organism evidence="2 3">
    <name type="scientific">Pseudoalteromonas lipolytica</name>
    <dbReference type="NCBI Taxonomy" id="570156"/>
    <lineage>
        <taxon>Bacteria</taxon>
        <taxon>Pseudomonadati</taxon>
        <taxon>Pseudomonadota</taxon>
        <taxon>Gammaproteobacteria</taxon>
        <taxon>Alteromonadales</taxon>
        <taxon>Pseudoalteromonadaceae</taxon>
        <taxon>Pseudoalteromonas</taxon>
    </lineage>
</organism>
<feature type="chain" id="PRO_5042114535" description="Lipid/polyisoprenoid-binding YceI-like domain-containing protein" evidence="1">
    <location>
        <begin position="21"/>
        <end position="164"/>
    </location>
</feature>
<name>A0AAD0RYW5_9GAMM</name>
<accession>A0AAD0RYW5</accession>
<reference evidence="2 3" key="1">
    <citation type="submission" date="2018-08" db="EMBL/GenBank/DDBJ databases">
        <title>Draft genome sequence of Pseudoalteromonas donghaensis HJ51.</title>
        <authorList>
            <person name="Oh J."/>
            <person name="Roh D."/>
        </authorList>
    </citation>
    <scope>NUCLEOTIDE SEQUENCE [LARGE SCALE GENOMIC DNA]</scope>
    <source>
        <strain evidence="2 3">HJ51</strain>
    </source>
</reference>
<evidence type="ECO:0000256" key="1">
    <source>
        <dbReference type="SAM" id="SignalP"/>
    </source>
</evidence>
<sequence>MLYRVLIILLLLFKCTTANAFEDYNFLNGEWTCKMKSVLENDAILEVDSHITTSIKNLNSYAKSFFKIYFKQNPDLASIISVESSEKMDFEGDIMISFDSKTHKTDLIKDELNIFSPESVKSFTRGPSVTVKSKIQKIDDETITLIGIPAKDVINCFKAQKSAV</sequence>
<dbReference type="Proteomes" id="UP000264605">
    <property type="component" value="Chromosome"/>
</dbReference>
<feature type="signal peptide" evidence="1">
    <location>
        <begin position="1"/>
        <end position="20"/>
    </location>
</feature>
<keyword evidence="1" id="KW-0732">Signal</keyword>
<evidence type="ECO:0000313" key="2">
    <source>
        <dbReference type="EMBL" id="AXV64951.1"/>
    </source>
</evidence>
<dbReference type="AlphaFoldDB" id="A0AAD0RYW5"/>
<gene>
    <name evidence="2" type="ORF">D0907_06530</name>
</gene>
<proteinExistence type="predicted"/>
<evidence type="ECO:0000313" key="3">
    <source>
        <dbReference type="Proteomes" id="UP000264605"/>
    </source>
</evidence>
<dbReference type="EMBL" id="CP032090">
    <property type="protein sequence ID" value="AXV64951.1"/>
    <property type="molecule type" value="Genomic_DNA"/>
</dbReference>
<protein>
    <recommendedName>
        <fullName evidence="4">Lipid/polyisoprenoid-binding YceI-like domain-containing protein</fullName>
    </recommendedName>
</protein>
<evidence type="ECO:0008006" key="4">
    <source>
        <dbReference type="Google" id="ProtNLM"/>
    </source>
</evidence>
<dbReference type="KEGG" id="pdj:D0907_06530"/>